<evidence type="ECO:0000256" key="3">
    <source>
        <dbReference type="ARBA" id="ARBA00022771"/>
    </source>
</evidence>
<proteinExistence type="predicted"/>
<accession>A0AAE0DLQ6</accession>
<protein>
    <recommendedName>
        <fullName evidence="6">C2H2-type domain-containing protein</fullName>
    </recommendedName>
</protein>
<dbReference type="PROSITE" id="PS00028">
    <property type="entry name" value="ZINC_FINGER_C2H2_1"/>
    <property type="match status" value="3"/>
</dbReference>
<dbReference type="GO" id="GO:0005634">
    <property type="term" value="C:nucleus"/>
    <property type="evidence" value="ECO:0007669"/>
    <property type="project" value="TreeGrafter"/>
</dbReference>
<dbReference type="GO" id="GO:0000981">
    <property type="term" value="F:DNA-binding transcription factor activity, RNA polymerase II-specific"/>
    <property type="evidence" value="ECO:0007669"/>
    <property type="project" value="TreeGrafter"/>
</dbReference>
<dbReference type="Pfam" id="PF12874">
    <property type="entry name" value="zf-met"/>
    <property type="match status" value="1"/>
</dbReference>
<keyword evidence="3 5" id="KW-0863">Zinc-finger</keyword>
<keyword evidence="2" id="KW-0677">Repeat</keyword>
<gene>
    <name evidence="7" type="ORF">OEA41_001728</name>
</gene>
<comment type="caution">
    <text evidence="7">The sequence shown here is derived from an EMBL/GenBank/DDBJ whole genome shotgun (WGS) entry which is preliminary data.</text>
</comment>
<dbReference type="GO" id="GO:0008270">
    <property type="term" value="F:zinc ion binding"/>
    <property type="evidence" value="ECO:0007669"/>
    <property type="project" value="UniProtKB-KW"/>
</dbReference>
<evidence type="ECO:0000313" key="8">
    <source>
        <dbReference type="Proteomes" id="UP001276659"/>
    </source>
</evidence>
<dbReference type="PANTHER" id="PTHR24409:SF356">
    <property type="entry name" value="C2H2 FINGER DOMAIN TRANSCRIPTION FACTOR (EUROFUNG)"/>
    <property type="match status" value="1"/>
</dbReference>
<organism evidence="7 8">
    <name type="scientific">Lepraria neglecta</name>
    <dbReference type="NCBI Taxonomy" id="209136"/>
    <lineage>
        <taxon>Eukaryota</taxon>
        <taxon>Fungi</taxon>
        <taxon>Dikarya</taxon>
        <taxon>Ascomycota</taxon>
        <taxon>Pezizomycotina</taxon>
        <taxon>Lecanoromycetes</taxon>
        <taxon>OSLEUM clade</taxon>
        <taxon>Lecanoromycetidae</taxon>
        <taxon>Lecanorales</taxon>
        <taxon>Lecanorineae</taxon>
        <taxon>Stereocaulaceae</taxon>
        <taxon>Lepraria</taxon>
    </lineage>
</organism>
<dbReference type="Proteomes" id="UP001276659">
    <property type="component" value="Unassembled WGS sequence"/>
</dbReference>
<dbReference type="InterPro" id="IPR013087">
    <property type="entry name" value="Znf_C2H2_type"/>
</dbReference>
<evidence type="ECO:0000256" key="4">
    <source>
        <dbReference type="ARBA" id="ARBA00022833"/>
    </source>
</evidence>
<dbReference type="GO" id="GO:0000977">
    <property type="term" value="F:RNA polymerase II transcription regulatory region sequence-specific DNA binding"/>
    <property type="evidence" value="ECO:0007669"/>
    <property type="project" value="TreeGrafter"/>
</dbReference>
<dbReference type="SUPFAM" id="SSF57667">
    <property type="entry name" value="beta-beta-alpha zinc fingers"/>
    <property type="match status" value="1"/>
</dbReference>
<keyword evidence="8" id="KW-1185">Reference proteome</keyword>
<name>A0AAE0DLQ6_9LECA</name>
<dbReference type="PROSITE" id="PS50157">
    <property type="entry name" value="ZINC_FINGER_C2H2_2"/>
    <property type="match status" value="2"/>
</dbReference>
<dbReference type="SMART" id="SM00355">
    <property type="entry name" value="ZnF_C2H2"/>
    <property type="match status" value="5"/>
</dbReference>
<evidence type="ECO:0000259" key="6">
    <source>
        <dbReference type="PROSITE" id="PS50157"/>
    </source>
</evidence>
<evidence type="ECO:0000313" key="7">
    <source>
        <dbReference type="EMBL" id="KAK3174482.1"/>
    </source>
</evidence>
<keyword evidence="4" id="KW-0862">Zinc</keyword>
<keyword evidence="1" id="KW-0479">Metal-binding</keyword>
<reference evidence="7" key="1">
    <citation type="submission" date="2022-11" db="EMBL/GenBank/DDBJ databases">
        <title>Chromosomal genome sequence assembly and mating type (MAT) locus characterization of the leprose asexual lichenized fungus Lepraria neglecta (Nyl.) Erichsen.</title>
        <authorList>
            <person name="Allen J.L."/>
            <person name="Pfeffer B."/>
        </authorList>
    </citation>
    <scope>NUCLEOTIDE SEQUENCE</scope>
    <source>
        <strain evidence="7">Allen 5258</strain>
    </source>
</reference>
<evidence type="ECO:0000256" key="5">
    <source>
        <dbReference type="PROSITE-ProRule" id="PRU00042"/>
    </source>
</evidence>
<dbReference type="PANTHER" id="PTHR24409">
    <property type="entry name" value="ZINC FINGER PROTEIN 142"/>
    <property type="match status" value="1"/>
</dbReference>
<feature type="domain" description="C2H2-type" evidence="6">
    <location>
        <begin position="81"/>
        <end position="110"/>
    </location>
</feature>
<evidence type="ECO:0000256" key="2">
    <source>
        <dbReference type="ARBA" id="ARBA00022737"/>
    </source>
</evidence>
<dbReference type="AlphaFoldDB" id="A0AAE0DLQ6"/>
<evidence type="ECO:0000256" key="1">
    <source>
        <dbReference type="ARBA" id="ARBA00022723"/>
    </source>
</evidence>
<dbReference type="EMBL" id="JASNWA010000006">
    <property type="protein sequence ID" value="KAK3174482.1"/>
    <property type="molecule type" value="Genomic_DNA"/>
</dbReference>
<dbReference type="InterPro" id="IPR036236">
    <property type="entry name" value="Znf_C2H2_sf"/>
</dbReference>
<feature type="domain" description="C2H2-type" evidence="6">
    <location>
        <begin position="55"/>
        <end position="78"/>
    </location>
</feature>
<dbReference type="Gene3D" id="3.30.160.60">
    <property type="entry name" value="Classic Zinc Finger"/>
    <property type="match status" value="2"/>
</dbReference>
<sequence>MPQCCGRSFTTNGIRNHLDSSANHLNEIECRWCYARWPRHAGKLRLRHEQAEHWYACDNCNSIFETKDGLQDHVTDVHPPNYCYGCKRQFMNLSNLNQHLKSSVHVGKNVKCPWCPGKFTNVTGVCLHLESGVCPSGIDRQKINQYCREVDPNHVFTTKQIGWHDTNAAADIATSAAWDGSWYRCYLCQSGFGTLRSLNQHLGSPAHQQKTYHCPRCRREYVSLSGLVNHLESESCGAFRFGGNSVGLGFVNQLRIKA</sequence>